<reference evidence="2" key="1">
    <citation type="submission" date="2020-02" db="EMBL/GenBank/DDBJ databases">
        <authorList>
            <person name="Meier V. D."/>
        </authorList>
    </citation>
    <scope>NUCLEOTIDE SEQUENCE</scope>
    <source>
        <strain evidence="2">AVDCRST_MAG08</strain>
    </source>
</reference>
<accession>A0A6J4JRP7</accession>
<sequence>TGRRRRRPCACRWTRGCPPRRLRWTGNRAKRWCGSPPRSPWPATKRASPPCATAWRTGWGKGRTRRPSCASSRSRGPRRRPRGCKPVRRRA</sequence>
<proteinExistence type="predicted"/>
<evidence type="ECO:0000313" key="2">
    <source>
        <dbReference type="EMBL" id="CAA9285232.1"/>
    </source>
</evidence>
<name>A0A6J4JRP7_9PROT</name>
<gene>
    <name evidence="2" type="ORF">AVDCRST_MAG08-4145</name>
</gene>
<evidence type="ECO:0000256" key="1">
    <source>
        <dbReference type="SAM" id="MobiDB-lite"/>
    </source>
</evidence>
<feature type="compositionally biased region" description="Basic residues" evidence="1">
    <location>
        <begin position="75"/>
        <end position="91"/>
    </location>
</feature>
<feature type="non-terminal residue" evidence="2">
    <location>
        <position position="1"/>
    </location>
</feature>
<dbReference type="AlphaFoldDB" id="A0A6J4JRP7"/>
<organism evidence="2">
    <name type="scientific">uncultured Acetobacteraceae bacterium</name>
    <dbReference type="NCBI Taxonomy" id="169975"/>
    <lineage>
        <taxon>Bacteria</taxon>
        <taxon>Pseudomonadati</taxon>
        <taxon>Pseudomonadota</taxon>
        <taxon>Alphaproteobacteria</taxon>
        <taxon>Acetobacterales</taxon>
        <taxon>Acetobacteraceae</taxon>
        <taxon>environmental samples</taxon>
    </lineage>
</organism>
<feature type="region of interest" description="Disordered" evidence="1">
    <location>
        <begin position="33"/>
        <end position="91"/>
    </location>
</feature>
<feature type="non-terminal residue" evidence="2">
    <location>
        <position position="91"/>
    </location>
</feature>
<dbReference type="EMBL" id="CADCTG010000323">
    <property type="protein sequence ID" value="CAA9285232.1"/>
    <property type="molecule type" value="Genomic_DNA"/>
</dbReference>
<protein>
    <submittedName>
        <fullName evidence="2">Uncharacterized protein</fullName>
    </submittedName>
</protein>